<evidence type="ECO:0000256" key="1">
    <source>
        <dbReference type="SAM" id="MobiDB-lite"/>
    </source>
</evidence>
<reference evidence="3" key="1">
    <citation type="submission" date="2023-01" db="EMBL/GenBank/DDBJ databases">
        <authorList>
            <person name="Van Ghelder C."/>
            <person name="Rancurel C."/>
        </authorList>
    </citation>
    <scope>NUCLEOTIDE SEQUENCE</scope>
    <source>
        <strain evidence="3">CNCM I-4278</strain>
    </source>
</reference>
<dbReference type="OrthoDB" id="3797255at2759"/>
<proteinExistence type="predicted"/>
<evidence type="ECO:0000313" key="3">
    <source>
        <dbReference type="EMBL" id="CAI6331882.1"/>
    </source>
</evidence>
<feature type="signal peptide" evidence="2">
    <location>
        <begin position="1"/>
        <end position="22"/>
    </location>
</feature>
<feature type="chain" id="PRO_5040872933" evidence="2">
    <location>
        <begin position="23"/>
        <end position="493"/>
    </location>
</feature>
<organism evidence="3 4">
    <name type="scientific">Periconia digitata</name>
    <dbReference type="NCBI Taxonomy" id="1303443"/>
    <lineage>
        <taxon>Eukaryota</taxon>
        <taxon>Fungi</taxon>
        <taxon>Dikarya</taxon>
        <taxon>Ascomycota</taxon>
        <taxon>Pezizomycotina</taxon>
        <taxon>Dothideomycetes</taxon>
        <taxon>Pleosporomycetidae</taxon>
        <taxon>Pleosporales</taxon>
        <taxon>Massarineae</taxon>
        <taxon>Periconiaceae</taxon>
        <taxon>Periconia</taxon>
    </lineage>
</organism>
<sequence>MASSLALLCLSVNLLPSIFVAASNHGSLHIRDVIPSDMMDAYGGYELVHLEERDGEDVVYIQERADKTKPASNAKPSTSSTPAQACRDCDWFTPWKSSDLQNDGDEIFSKRDLLLGGNDSPSESLVARGKHKAGKNSKWKENVCGSAAAGVAELNFGPYNWPTNKDMEKTKQIYDFNPFDDPLSSGYYELKLNNAVQMRPGKTNRGVSVEHILEWQVFLDFVRGDADRCTHFAKYFQEVVRVDVTLDSGKLIQGKERAIDYLAHQYPGNQKDTLFGQTFVDEFVSLHDGVNGRKMVLWSGGDLIASSVWNRWNAGKSDKTGKAAAANENLCEAVTAVRDLIGVIRYHTDANVEKILKAQIARIGVALEYLEKKDGPLSKIDYIFDPANPATISKYEAMKEGSLKSQWDTYIKELHASVVKSLDDKLEKYVNNLEAAAKKSGVKRSLVKPDRRGAGNPNGPLCGQEADKAKMKKRIDLLVAEYNKVKGTWKSPY</sequence>
<gene>
    <name evidence="3" type="ORF">PDIGIT_LOCUS4911</name>
</gene>
<feature type="region of interest" description="Disordered" evidence="1">
    <location>
        <begin position="444"/>
        <end position="465"/>
    </location>
</feature>
<dbReference type="Proteomes" id="UP001152607">
    <property type="component" value="Unassembled WGS sequence"/>
</dbReference>
<dbReference type="AlphaFoldDB" id="A0A9W4XHJ0"/>
<keyword evidence="4" id="KW-1185">Reference proteome</keyword>
<feature type="region of interest" description="Disordered" evidence="1">
    <location>
        <begin position="65"/>
        <end position="84"/>
    </location>
</feature>
<dbReference type="EMBL" id="CAOQHR010000003">
    <property type="protein sequence ID" value="CAI6331882.1"/>
    <property type="molecule type" value="Genomic_DNA"/>
</dbReference>
<evidence type="ECO:0000256" key="2">
    <source>
        <dbReference type="SAM" id="SignalP"/>
    </source>
</evidence>
<name>A0A9W4XHJ0_9PLEO</name>
<accession>A0A9W4XHJ0</accession>
<feature type="compositionally biased region" description="Polar residues" evidence="1">
    <location>
        <begin position="70"/>
        <end position="83"/>
    </location>
</feature>
<protein>
    <submittedName>
        <fullName evidence="3">Uncharacterized protein</fullName>
    </submittedName>
</protein>
<evidence type="ECO:0000313" key="4">
    <source>
        <dbReference type="Proteomes" id="UP001152607"/>
    </source>
</evidence>
<comment type="caution">
    <text evidence="3">The sequence shown here is derived from an EMBL/GenBank/DDBJ whole genome shotgun (WGS) entry which is preliminary data.</text>
</comment>
<keyword evidence="2" id="KW-0732">Signal</keyword>